<sequence length="1253" mass="139229">MDVFSFVRMPKLSGHRTKASGGWMSSSHGPVDGWDTVSSRDERDCFIDHVSQTSSLEEVRLGLEGDKLAPRKVEMRRDPVLGFGFVAGSEKPVVVRSVTPGGPSEGKLIPGDEIIMINDEPVSSAPRERVIDLTVKGFMSTTGGPSEGKLIPGDEIIMINDEPVSSAPRERVIDLVRSCKEAIVLTVIQPYPSPKSAFMSAAKKAKLKSNPVKVRFAEEVIVNGQIPETVKDNSLLFMPNVLKVYLENGQTKSFKFDSNTSIKDVLLTLQEKLSIKSIEHFSLMLEQKMENSNTKLVLLHEQDMLSRVTQQPGSHKMRCLFRIAFVPRDPVDLLRRDPVTFEYLYVQSCKDVVQERFGSELKYDTALRLAALQMYILTISTKQTQKVSLKYIEKEWGLALFLPPAVLSSMKEKNIKKAIAHILKTNQNLVPPGKKLTALQAKVHYLKYLTDLRLYGGRVFKSTLLQAEKHTEVTLLVGPRHGISHVINTKTNMVALLADFSHVNRIEMYTEDERNVRVELHVLDVKPITLIMESSDAMNLACLTAGYYRLLVDSRRSIFNMANSTSGHDSREKHHFQAIEWNYGACTGCEDHSGRLSDPDSAPMYITELHQAHRASRGTCMQTHAHTQPFFKSDDSPKSAKVSFIFGDAPLDSVNPQHLGYQRLMEDIPEVLDDQRPLYLHQDDYKPLDSCLDMDGFQYGNHMVYGDGKIFGTTEGIEEPLLHDICYAETTDDAEDEDDISCEDDMSVMAMADSRERALSLLSLSESSDDIIDLTSLPPPPEGNDVEDNDVLLQSLNLAIAAPPPGFRDSSDEDEHQGEPAREKRNLDIPVSLIDSVPMNVDRGTEEVLDDAVVSTLQALEALAASEDQSHPQLDNNSGVEISRSYSPESASDSGNETNSSEMTESSELAAAQKLSDNPLKMFVATAEGYQTLDAEKTEFRLRAMSRNQEEDLKSTAVASCQALHSEHLEMEPETMETKSLSDYFNKMHMDAMMGKRQGKVDEGDCRLGIASKNESSQIKTVGSNVEDVVGRYNSVNSREPLHTGFDLQRMPFPFQDKNVRSQQIPNCKAEEHIYSKTLKCGSSNTIAPGSLRGSLMDLNTRSAAEEAYLIEQATHEQQSKVLSSEKEVARLYDYHLPKRMSSLQSEGIHSLQSSQCSSIDAGCSTGSSSCVTPMDSPLCTAENIHLINESSLKGLGYPDAEEKGYSQSPHRKLVHQTLDAAFLRKHHATPGTESSLGREGCQRMAKIRETTV</sequence>
<gene>
    <name evidence="1" type="ORF">PDJAM_G00207450</name>
</gene>
<dbReference type="Proteomes" id="UP000830395">
    <property type="component" value="Chromosome 5"/>
</dbReference>
<accession>A0ACC5Y956</accession>
<keyword evidence="2" id="KW-1185">Reference proteome</keyword>
<dbReference type="EMBL" id="CM040979">
    <property type="protein sequence ID" value="MCJ8732138.1"/>
    <property type="molecule type" value="Genomic_DNA"/>
</dbReference>
<reference evidence="1" key="1">
    <citation type="submission" date="2020-02" db="EMBL/GenBank/DDBJ databases">
        <title>Genome sequencing of the panga catfish, Pangasius djambal.</title>
        <authorList>
            <person name="Wen M."/>
            <person name="Zahm M."/>
            <person name="Roques C."/>
            <person name="Cabau C."/>
            <person name="Klopp C."/>
            <person name="Donnadieu C."/>
            <person name="Jouanno E."/>
            <person name="Avarre J.-C."/>
            <person name="Campet M."/>
            <person name="Ha T."/>
            <person name="Dugue R."/>
            <person name="Lampietro C."/>
            <person name="Louis A."/>
            <person name="Herpin A."/>
            <person name="Echchiki A."/>
            <person name="Berthelot C."/>
            <person name="Parey E."/>
            <person name="Roest-Crollius H."/>
            <person name="Braasch I."/>
            <person name="Postlethwait J.H."/>
            <person name="Bobe J."/>
            <person name="Montfort J."/>
            <person name="Bouchez O."/>
            <person name="Begum T."/>
            <person name="Schartl M."/>
            <person name="Gustiano R."/>
            <person name="Guiguen Y."/>
        </authorList>
    </citation>
    <scope>NUCLEOTIDE SEQUENCE</scope>
    <source>
        <strain evidence="1">Pdj_M5554</strain>
    </source>
</reference>
<protein>
    <submittedName>
        <fullName evidence="1">Uncharacterized protein</fullName>
    </submittedName>
</protein>
<comment type="caution">
    <text evidence="1">The sequence shown here is derived from an EMBL/GenBank/DDBJ whole genome shotgun (WGS) entry which is preliminary data.</text>
</comment>
<name>A0ACC5Y956_9TELE</name>
<evidence type="ECO:0000313" key="1">
    <source>
        <dbReference type="EMBL" id="MCJ8732138.1"/>
    </source>
</evidence>
<evidence type="ECO:0000313" key="2">
    <source>
        <dbReference type="Proteomes" id="UP000830395"/>
    </source>
</evidence>
<proteinExistence type="predicted"/>
<organism evidence="1 2">
    <name type="scientific">Pangasius djambal</name>
    <dbReference type="NCBI Taxonomy" id="1691987"/>
    <lineage>
        <taxon>Eukaryota</taxon>
        <taxon>Metazoa</taxon>
        <taxon>Chordata</taxon>
        <taxon>Craniata</taxon>
        <taxon>Vertebrata</taxon>
        <taxon>Euteleostomi</taxon>
        <taxon>Actinopterygii</taxon>
        <taxon>Neopterygii</taxon>
        <taxon>Teleostei</taxon>
        <taxon>Ostariophysi</taxon>
        <taxon>Siluriformes</taxon>
        <taxon>Pangasiidae</taxon>
        <taxon>Pangasius</taxon>
    </lineage>
</organism>